<reference evidence="1 2" key="1">
    <citation type="submission" date="2024-09" db="EMBL/GenBank/DDBJ databases">
        <title>The Natural Products Discovery Center: Release of the First 8490 Sequenced Strains for Exploring Actinobacteria Biosynthetic Diversity.</title>
        <authorList>
            <person name="Kalkreuter E."/>
            <person name="Kautsar S.A."/>
            <person name="Yang D."/>
            <person name="Bader C.D."/>
            <person name="Teijaro C.N."/>
            <person name="Fluegel L."/>
            <person name="Davis C.M."/>
            <person name="Simpson J.R."/>
            <person name="Lauterbach L."/>
            <person name="Steele A.D."/>
            <person name="Gui C."/>
            <person name="Meng S."/>
            <person name="Li G."/>
            <person name="Viehrig K."/>
            <person name="Ye F."/>
            <person name="Su P."/>
            <person name="Kiefer A.F."/>
            <person name="Nichols A."/>
            <person name="Cepeda A.J."/>
            <person name="Yan W."/>
            <person name="Fan B."/>
            <person name="Jiang Y."/>
            <person name="Adhikari A."/>
            <person name="Zheng C.-J."/>
            <person name="Schuster L."/>
            <person name="Cowan T.M."/>
            <person name="Smanski M.J."/>
            <person name="Chevrette M.G."/>
            <person name="De Carvalho L.P.S."/>
            <person name="Shen B."/>
        </authorList>
    </citation>
    <scope>NUCLEOTIDE SEQUENCE [LARGE SCALE GENOMIC DNA]</scope>
    <source>
        <strain evidence="1 2">NPDC058584</strain>
    </source>
</reference>
<gene>
    <name evidence="1" type="ORF">ACFWR3_31560</name>
</gene>
<evidence type="ECO:0000313" key="1">
    <source>
        <dbReference type="EMBL" id="MFD3960602.1"/>
    </source>
</evidence>
<organism evidence="1 2">
    <name type="scientific">Streptomyces bacillaris</name>
    <dbReference type="NCBI Taxonomy" id="68179"/>
    <lineage>
        <taxon>Bacteria</taxon>
        <taxon>Bacillati</taxon>
        <taxon>Actinomycetota</taxon>
        <taxon>Actinomycetes</taxon>
        <taxon>Kitasatosporales</taxon>
        <taxon>Streptomycetaceae</taxon>
        <taxon>Streptomyces</taxon>
    </lineage>
</organism>
<evidence type="ECO:0000313" key="2">
    <source>
        <dbReference type="Proteomes" id="UP001598300"/>
    </source>
</evidence>
<dbReference type="RefSeq" id="WP_244210365.1">
    <property type="nucleotide sequence ID" value="NZ_JBHVRE010000040.1"/>
</dbReference>
<dbReference type="Proteomes" id="UP001598300">
    <property type="component" value="Unassembled WGS sequence"/>
</dbReference>
<keyword evidence="2" id="KW-1185">Reference proteome</keyword>
<comment type="caution">
    <text evidence="1">The sequence shown here is derived from an EMBL/GenBank/DDBJ whole genome shotgun (WGS) entry which is preliminary data.</text>
</comment>
<protein>
    <submittedName>
        <fullName evidence="1">Uncharacterized protein</fullName>
    </submittedName>
</protein>
<sequence length="112" mass="12224">MNWLLESSSWAPKLASDHVVLQLHEWGHRERDRRATDLTELLVRMAAADGGRQVSVQLADQGQQALIVALSHRPMRPVVDGGALLELAGLGAASCGMDTAEDGRRVWAMLDL</sequence>
<accession>A0ABW6E5D2</accession>
<proteinExistence type="predicted"/>
<name>A0ABW6E5D2_9ACTN</name>
<dbReference type="EMBL" id="JBHXPM010000043">
    <property type="protein sequence ID" value="MFD3960602.1"/>
    <property type="molecule type" value="Genomic_DNA"/>
</dbReference>